<dbReference type="Proteomes" id="UP000015105">
    <property type="component" value="Chromosome 2D"/>
</dbReference>
<evidence type="ECO:0000313" key="2">
    <source>
        <dbReference type="EnsemblPlants" id="AET2Gv20230600.4"/>
    </source>
</evidence>
<organism evidence="2 3">
    <name type="scientific">Aegilops tauschii subsp. strangulata</name>
    <name type="common">Goatgrass</name>
    <dbReference type="NCBI Taxonomy" id="200361"/>
    <lineage>
        <taxon>Eukaryota</taxon>
        <taxon>Viridiplantae</taxon>
        <taxon>Streptophyta</taxon>
        <taxon>Embryophyta</taxon>
        <taxon>Tracheophyta</taxon>
        <taxon>Spermatophyta</taxon>
        <taxon>Magnoliopsida</taxon>
        <taxon>Liliopsida</taxon>
        <taxon>Poales</taxon>
        <taxon>Poaceae</taxon>
        <taxon>BOP clade</taxon>
        <taxon>Pooideae</taxon>
        <taxon>Triticodae</taxon>
        <taxon>Triticeae</taxon>
        <taxon>Triticinae</taxon>
        <taxon>Aegilops</taxon>
    </lineage>
</organism>
<dbReference type="Gramene" id="AET2Gv20230600.4">
    <property type="protein sequence ID" value="AET2Gv20230600.4"/>
    <property type="gene ID" value="AET2Gv20230600"/>
</dbReference>
<dbReference type="AlphaFoldDB" id="A0A453AR42"/>
<reference evidence="2" key="5">
    <citation type="journal article" date="2021" name="G3 (Bethesda)">
        <title>Aegilops tauschii genome assembly Aet v5.0 features greater sequence contiguity and improved annotation.</title>
        <authorList>
            <person name="Wang L."/>
            <person name="Zhu T."/>
            <person name="Rodriguez J.C."/>
            <person name="Deal K.R."/>
            <person name="Dubcovsky J."/>
            <person name="McGuire P.E."/>
            <person name="Lux T."/>
            <person name="Spannagl M."/>
            <person name="Mayer K.F.X."/>
            <person name="Baldrich P."/>
            <person name="Meyers B.C."/>
            <person name="Huo N."/>
            <person name="Gu Y.Q."/>
            <person name="Zhou H."/>
            <person name="Devos K.M."/>
            <person name="Bennetzen J.L."/>
            <person name="Unver T."/>
            <person name="Budak H."/>
            <person name="Gulick P.J."/>
            <person name="Galiba G."/>
            <person name="Kalapos B."/>
            <person name="Nelson D.R."/>
            <person name="Li P."/>
            <person name="You F.M."/>
            <person name="Luo M.C."/>
            <person name="Dvorak J."/>
        </authorList>
    </citation>
    <scope>NUCLEOTIDE SEQUENCE [LARGE SCALE GENOMIC DNA]</scope>
    <source>
        <strain evidence="2">cv. AL8/78</strain>
    </source>
</reference>
<feature type="region of interest" description="Disordered" evidence="1">
    <location>
        <begin position="1"/>
        <end position="52"/>
    </location>
</feature>
<proteinExistence type="predicted"/>
<sequence>VSSPRRSSALSPLTHSSKQTCMQPHTPPRTTEWESPPRISCPSLSTHHSAFPPRVGIYATPRRRFLSFLLLPPHLPRPVSPLLSLSLPGSFRADQSSHPSDQS</sequence>
<accession>A0A453AR42</accession>
<evidence type="ECO:0000256" key="1">
    <source>
        <dbReference type="SAM" id="MobiDB-lite"/>
    </source>
</evidence>
<dbReference type="EnsemblPlants" id="AET2Gv20230600.4">
    <property type="protein sequence ID" value="AET2Gv20230600.4"/>
    <property type="gene ID" value="AET2Gv20230600"/>
</dbReference>
<evidence type="ECO:0000313" key="3">
    <source>
        <dbReference type="Proteomes" id="UP000015105"/>
    </source>
</evidence>
<reference evidence="2" key="3">
    <citation type="journal article" date="2017" name="Nature">
        <title>Genome sequence of the progenitor of the wheat D genome Aegilops tauschii.</title>
        <authorList>
            <person name="Luo M.C."/>
            <person name="Gu Y.Q."/>
            <person name="Puiu D."/>
            <person name="Wang H."/>
            <person name="Twardziok S.O."/>
            <person name="Deal K.R."/>
            <person name="Huo N."/>
            <person name="Zhu T."/>
            <person name="Wang L."/>
            <person name="Wang Y."/>
            <person name="McGuire P.E."/>
            <person name="Liu S."/>
            <person name="Long H."/>
            <person name="Ramasamy R.K."/>
            <person name="Rodriguez J.C."/>
            <person name="Van S.L."/>
            <person name="Yuan L."/>
            <person name="Wang Z."/>
            <person name="Xia Z."/>
            <person name="Xiao L."/>
            <person name="Anderson O.D."/>
            <person name="Ouyang S."/>
            <person name="Liang Y."/>
            <person name="Zimin A.V."/>
            <person name="Pertea G."/>
            <person name="Qi P."/>
            <person name="Bennetzen J.L."/>
            <person name="Dai X."/>
            <person name="Dawson M.W."/>
            <person name="Muller H.G."/>
            <person name="Kugler K."/>
            <person name="Rivarola-Duarte L."/>
            <person name="Spannagl M."/>
            <person name="Mayer K.F.X."/>
            <person name="Lu F.H."/>
            <person name="Bevan M.W."/>
            <person name="Leroy P."/>
            <person name="Li P."/>
            <person name="You F.M."/>
            <person name="Sun Q."/>
            <person name="Liu Z."/>
            <person name="Lyons E."/>
            <person name="Wicker T."/>
            <person name="Salzberg S.L."/>
            <person name="Devos K.M."/>
            <person name="Dvorak J."/>
        </authorList>
    </citation>
    <scope>NUCLEOTIDE SEQUENCE [LARGE SCALE GENOMIC DNA]</scope>
    <source>
        <strain evidence="2">cv. AL8/78</strain>
    </source>
</reference>
<protein>
    <submittedName>
        <fullName evidence="2">Uncharacterized protein</fullName>
    </submittedName>
</protein>
<reference evidence="3" key="1">
    <citation type="journal article" date="2014" name="Science">
        <title>Ancient hybridizations among the ancestral genomes of bread wheat.</title>
        <authorList>
            <consortium name="International Wheat Genome Sequencing Consortium,"/>
            <person name="Marcussen T."/>
            <person name="Sandve S.R."/>
            <person name="Heier L."/>
            <person name="Spannagl M."/>
            <person name="Pfeifer M."/>
            <person name="Jakobsen K.S."/>
            <person name="Wulff B.B."/>
            <person name="Steuernagel B."/>
            <person name="Mayer K.F."/>
            <person name="Olsen O.A."/>
        </authorList>
    </citation>
    <scope>NUCLEOTIDE SEQUENCE [LARGE SCALE GENOMIC DNA]</scope>
    <source>
        <strain evidence="3">cv. AL8/78</strain>
    </source>
</reference>
<feature type="compositionally biased region" description="Polar residues" evidence="1">
    <location>
        <begin position="14"/>
        <end position="23"/>
    </location>
</feature>
<reference evidence="3" key="2">
    <citation type="journal article" date="2017" name="Nat. Plants">
        <title>The Aegilops tauschii genome reveals multiple impacts of transposons.</title>
        <authorList>
            <person name="Zhao G."/>
            <person name="Zou C."/>
            <person name="Li K."/>
            <person name="Wang K."/>
            <person name="Li T."/>
            <person name="Gao L."/>
            <person name="Zhang X."/>
            <person name="Wang H."/>
            <person name="Yang Z."/>
            <person name="Liu X."/>
            <person name="Jiang W."/>
            <person name="Mao L."/>
            <person name="Kong X."/>
            <person name="Jiao Y."/>
            <person name="Jia J."/>
        </authorList>
    </citation>
    <scope>NUCLEOTIDE SEQUENCE [LARGE SCALE GENOMIC DNA]</scope>
    <source>
        <strain evidence="3">cv. AL8/78</strain>
    </source>
</reference>
<keyword evidence="3" id="KW-1185">Reference proteome</keyword>
<reference evidence="2" key="4">
    <citation type="submission" date="2019-03" db="UniProtKB">
        <authorList>
            <consortium name="EnsemblPlants"/>
        </authorList>
    </citation>
    <scope>IDENTIFICATION</scope>
</reference>
<feature type="compositionally biased region" description="Low complexity" evidence="1">
    <location>
        <begin position="1"/>
        <end position="13"/>
    </location>
</feature>
<name>A0A453AR42_AEGTS</name>